<evidence type="ECO:0000313" key="1">
    <source>
        <dbReference type="EMBL" id="GMF22987.1"/>
    </source>
</evidence>
<dbReference type="OrthoDB" id="165880at2759"/>
<keyword evidence="2" id="KW-1185">Reference proteome</keyword>
<dbReference type="EMBL" id="BSXW01000458">
    <property type="protein sequence ID" value="GMF22987.1"/>
    <property type="molecule type" value="Genomic_DNA"/>
</dbReference>
<protein>
    <submittedName>
        <fullName evidence="1">Unnamed protein product</fullName>
    </submittedName>
</protein>
<comment type="caution">
    <text evidence="1">The sequence shown here is derived from an EMBL/GenBank/DDBJ whole genome shotgun (WGS) entry which is preliminary data.</text>
</comment>
<proteinExistence type="predicted"/>
<reference evidence="1" key="1">
    <citation type="submission" date="2023-04" db="EMBL/GenBank/DDBJ databases">
        <title>Phytophthora lilii NBRC 32176.</title>
        <authorList>
            <person name="Ichikawa N."/>
            <person name="Sato H."/>
            <person name="Tonouchi N."/>
        </authorList>
    </citation>
    <scope>NUCLEOTIDE SEQUENCE</scope>
    <source>
        <strain evidence="1">NBRC 32176</strain>
    </source>
</reference>
<dbReference type="Proteomes" id="UP001165083">
    <property type="component" value="Unassembled WGS sequence"/>
</dbReference>
<name>A0A9W6WZA7_9STRA</name>
<gene>
    <name evidence="1" type="ORF">Plil01_000923200</name>
</gene>
<organism evidence="1 2">
    <name type="scientific">Phytophthora lilii</name>
    <dbReference type="NCBI Taxonomy" id="2077276"/>
    <lineage>
        <taxon>Eukaryota</taxon>
        <taxon>Sar</taxon>
        <taxon>Stramenopiles</taxon>
        <taxon>Oomycota</taxon>
        <taxon>Peronosporomycetes</taxon>
        <taxon>Peronosporales</taxon>
        <taxon>Peronosporaceae</taxon>
        <taxon>Phytophthora</taxon>
    </lineage>
</organism>
<dbReference type="AlphaFoldDB" id="A0A9W6WZA7"/>
<accession>A0A9W6WZA7</accession>
<evidence type="ECO:0000313" key="2">
    <source>
        <dbReference type="Proteomes" id="UP001165083"/>
    </source>
</evidence>
<sequence length="492" mass="56578">MDYYEFTVSVRRGVMTSRDMHWMLSCSLDLKVQGLQHTDSKDTGINDEEWRVTIQGGACPPHLQKVSYILIDDVEVMVHHHTVNVKWPCRTCHSPEHPNQGNRPSILGDGVLPTTIEQLKLLLMSSKLPEQGYVEKKDPQEGRIESNNLRRRDIMHRQADPLGNANDNCMDHTAPPAYTTNTHMGREETVALETLSWKQVYTMEGATPYQTQTIAKLKLRRLRLWTGPENRFMCSNAGCRTEACQGRGHMVWTCPEAQKLWKQQVILWDGLHRTGTTEGKEESVIDGWMKFIFGFKLITIPQWLSEWGAQQDVETWDHLFNTAAELWALSCAVTLTVIWRLNVDRVHNNGSKQSIFDWRSQVRDAISRYMSNLYPLMATTKYPIGITAALLNRTFDEQISPMDTDSSDTDIYNFTFSMEEPRTRGWTHHYRTYNKMADGGANYATDKKQSAMVDWALQPNPHPLQAVILAAIDGDITYWKERREANERLQSI</sequence>